<gene>
    <name evidence="1" type="ORF">Tco_1131955</name>
</gene>
<reference evidence="1" key="1">
    <citation type="journal article" date="2022" name="Int. J. Mol. Sci.">
        <title>Draft Genome of Tanacetum Coccineum: Genomic Comparison of Closely Related Tanacetum-Family Plants.</title>
        <authorList>
            <person name="Yamashiro T."/>
            <person name="Shiraishi A."/>
            <person name="Nakayama K."/>
            <person name="Satake H."/>
        </authorList>
    </citation>
    <scope>NUCLEOTIDE SEQUENCE</scope>
</reference>
<keyword evidence="2" id="KW-1185">Reference proteome</keyword>
<comment type="caution">
    <text evidence="1">The sequence shown here is derived from an EMBL/GenBank/DDBJ whole genome shotgun (WGS) entry which is preliminary data.</text>
</comment>
<dbReference type="EMBL" id="BQNB010021738">
    <property type="protein sequence ID" value="GJU09559.1"/>
    <property type="molecule type" value="Genomic_DNA"/>
</dbReference>
<protein>
    <submittedName>
        <fullName evidence="1">Uncharacterized protein</fullName>
    </submittedName>
</protein>
<organism evidence="1 2">
    <name type="scientific">Tanacetum coccineum</name>
    <dbReference type="NCBI Taxonomy" id="301880"/>
    <lineage>
        <taxon>Eukaryota</taxon>
        <taxon>Viridiplantae</taxon>
        <taxon>Streptophyta</taxon>
        <taxon>Embryophyta</taxon>
        <taxon>Tracheophyta</taxon>
        <taxon>Spermatophyta</taxon>
        <taxon>Magnoliopsida</taxon>
        <taxon>eudicotyledons</taxon>
        <taxon>Gunneridae</taxon>
        <taxon>Pentapetalae</taxon>
        <taxon>asterids</taxon>
        <taxon>campanulids</taxon>
        <taxon>Asterales</taxon>
        <taxon>Asteraceae</taxon>
        <taxon>Asteroideae</taxon>
        <taxon>Anthemideae</taxon>
        <taxon>Anthemidinae</taxon>
        <taxon>Tanacetum</taxon>
    </lineage>
</organism>
<evidence type="ECO:0000313" key="2">
    <source>
        <dbReference type="Proteomes" id="UP001151760"/>
    </source>
</evidence>
<dbReference type="Proteomes" id="UP001151760">
    <property type="component" value="Unassembled WGS sequence"/>
</dbReference>
<name>A0ABQ5JB61_9ASTR</name>
<evidence type="ECO:0000313" key="1">
    <source>
        <dbReference type="EMBL" id="GJU09559.1"/>
    </source>
</evidence>
<accession>A0ABQ5JB61</accession>
<reference evidence="1" key="2">
    <citation type="submission" date="2022-01" db="EMBL/GenBank/DDBJ databases">
        <authorList>
            <person name="Yamashiro T."/>
            <person name="Shiraishi A."/>
            <person name="Satake H."/>
            <person name="Nakayama K."/>
        </authorList>
    </citation>
    <scope>NUCLEOTIDE SEQUENCE</scope>
</reference>
<sequence>MGCYNQEKDCDEGDMEEIWDITRHELLEEFRDELLDTVVDEEVDYNLTMEIEELETLLAKDPMRPITFFECRLCDLDLEPLSFDFEFLRSVRNTESISHFQYS</sequence>
<proteinExistence type="predicted"/>